<evidence type="ECO:0000256" key="3">
    <source>
        <dbReference type="ARBA" id="ARBA00022777"/>
    </source>
</evidence>
<dbReference type="PANTHER" id="PTHR32463:SF0">
    <property type="entry name" value="L-FUCOSE KINASE"/>
    <property type="match status" value="1"/>
</dbReference>
<dbReference type="PIRSF" id="PIRSF036406">
    <property type="entry name" value="Hept_kin"/>
    <property type="match status" value="1"/>
</dbReference>
<dbReference type="GO" id="GO:0005524">
    <property type="term" value="F:ATP binding"/>
    <property type="evidence" value="ECO:0007669"/>
    <property type="project" value="UniProtKB-KW"/>
</dbReference>
<feature type="domain" description="GHMP kinase C-terminal" evidence="7">
    <location>
        <begin position="235"/>
        <end position="307"/>
    </location>
</feature>
<evidence type="ECO:0000313" key="8">
    <source>
        <dbReference type="EMBL" id="SVB20145.1"/>
    </source>
</evidence>
<dbReference type="Gene3D" id="3.30.230.120">
    <property type="match status" value="1"/>
</dbReference>
<dbReference type="GO" id="GO:0042352">
    <property type="term" value="P:GDP-L-fucose salvage"/>
    <property type="evidence" value="ECO:0007669"/>
    <property type="project" value="TreeGrafter"/>
</dbReference>
<keyword evidence="1" id="KW-0808">Transferase</keyword>
<comment type="similarity">
    <text evidence="5">Belongs to the GHMP kinase family.</text>
</comment>
<dbReference type="SUPFAM" id="SSF54211">
    <property type="entry name" value="Ribosomal protein S5 domain 2-like"/>
    <property type="match status" value="1"/>
</dbReference>
<dbReference type="SUPFAM" id="SSF55060">
    <property type="entry name" value="GHMP Kinase, C-terminal domain"/>
    <property type="match status" value="1"/>
</dbReference>
<gene>
    <name evidence="8" type="ORF">METZ01_LOCUS172999</name>
</gene>
<dbReference type="InterPro" id="IPR036554">
    <property type="entry name" value="GHMP_kinase_C_sf"/>
</dbReference>
<dbReference type="InterPro" id="IPR001174">
    <property type="entry name" value="HddA/FKP"/>
</dbReference>
<dbReference type="EMBL" id="UINC01032458">
    <property type="protein sequence ID" value="SVB20145.1"/>
    <property type="molecule type" value="Genomic_DNA"/>
</dbReference>
<proteinExistence type="inferred from homology"/>
<feature type="domain" description="GHMP kinase N-terminal" evidence="6">
    <location>
        <begin position="83"/>
        <end position="157"/>
    </location>
</feature>
<name>A0A382C236_9ZZZZ</name>
<evidence type="ECO:0000256" key="1">
    <source>
        <dbReference type="ARBA" id="ARBA00022679"/>
    </source>
</evidence>
<evidence type="ECO:0000256" key="5">
    <source>
        <dbReference type="ARBA" id="ARBA00038121"/>
    </source>
</evidence>
<dbReference type="AlphaFoldDB" id="A0A382C236"/>
<dbReference type="PANTHER" id="PTHR32463">
    <property type="entry name" value="L-FUCOSE KINASE"/>
    <property type="match status" value="1"/>
</dbReference>
<dbReference type="InterPro" id="IPR014606">
    <property type="entry name" value="Heptose_7-P_kinase"/>
</dbReference>
<dbReference type="GO" id="GO:0050201">
    <property type="term" value="F:fucokinase activity"/>
    <property type="evidence" value="ECO:0007669"/>
    <property type="project" value="TreeGrafter"/>
</dbReference>
<protein>
    <recommendedName>
        <fullName evidence="9">Kinase</fullName>
    </recommendedName>
</protein>
<organism evidence="8">
    <name type="scientific">marine metagenome</name>
    <dbReference type="NCBI Taxonomy" id="408172"/>
    <lineage>
        <taxon>unclassified sequences</taxon>
        <taxon>metagenomes</taxon>
        <taxon>ecological metagenomes</taxon>
    </lineage>
</organism>
<sequence length="363" mass="40179">MIITRTPFRVSMFGGGTDYPGWYREHGGAVLSTTIDKYCYISARHLPPFFEHRFRVVYSQIESANTIEEIEHPSVRATLNFMNLNRGIEIHHDGDLPARSGMGSSSSFTVGLLNALHALNGHMATKEQLANESIQVEQDILKETVGSQDQVNAAYGGFNHITFHQSGEISVRPVIVPSDRLEELTSHLMLFYTGIKRTADKVAGSYVPSLEAKRRQLRILRDMVEEALSILCGHGPIKEYGKLLHEGWLAKQAISDKISNASIAELYDAARSAGAIGGKITGAGGGGFMLLFVPPQDQPEVREKLNTLLHVPFNFEKAGSQVIFYDRDQDYSAAEADNKSRHLTEFRELDDLEATAKAVANFV</sequence>
<keyword evidence="3" id="KW-0418">Kinase</keyword>
<dbReference type="InterPro" id="IPR052203">
    <property type="entry name" value="GHMP_Kinase-Related"/>
</dbReference>
<keyword evidence="2" id="KW-0547">Nucleotide-binding</keyword>
<reference evidence="8" key="1">
    <citation type="submission" date="2018-05" db="EMBL/GenBank/DDBJ databases">
        <authorList>
            <person name="Lanie J.A."/>
            <person name="Ng W.-L."/>
            <person name="Kazmierczak K.M."/>
            <person name="Andrzejewski T.M."/>
            <person name="Davidsen T.M."/>
            <person name="Wayne K.J."/>
            <person name="Tettelin H."/>
            <person name="Glass J.I."/>
            <person name="Rusch D."/>
            <person name="Podicherti R."/>
            <person name="Tsui H.-C.T."/>
            <person name="Winkler M.E."/>
        </authorList>
    </citation>
    <scope>NUCLEOTIDE SEQUENCE</scope>
</reference>
<evidence type="ECO:0000256" key="2">
    <source>
        <dbReference type="ARBA" id="ARBA00022741"/>
    </source>
</evidence>
<evidence type="ECO:0000256" key="4">
    <source>
        <dbReference type="ARBA" id="ARBA00022840"/>
    </source>
</evidence>
<dbReference type="PRINTS" id="PR00960">
    <property type="entry name" value="LMBPPROTEIN"/>
</dbReference>
<dbReference type="Pfam" id="PF08544">
    <property type="entry name" value="GHMP_kinases_C"/>
    <property type="match status" value="1"/>
</dbReference>
<dbReference type="InterPro" id="IPR006204">
    <property type="entry name" value="GHMP_kinase_N_dom"/>
</dbReference>
<dbReference type="InterPro" id="IPR020568">
    <property type="entry name" value="Ribosomal_Su5_D2-typ_SF"/>
</dbReference>
<evidence type="ECO:0000259" key="6">
    <source>
        <dbReference type="Pfam" id="PF00288"/>
    </source>
</evidence>
<evidence type="ECO:0000259" key="7">
    <source>
        <dbReference type="Pfam" id="PF08544"/>
    </source>
</evidence>
<accession>A0A382C236</accession>
<keyword evidence="4" id="KW-0067">ATP-binding</keyword>
<dbReference type="Pfam" id="PF00288">
    <property type="entry name" value="GHMP_kinases_N"/>
    <property type="match status" value="1"/>
</dbReference>
<evidence type="ECO:0008006" key="9">
    <source>
        <dbReference type="Google" id="ProtNLM"/>
    </source>
</evidence>
<dbReference type="InterPro" id="IPR013750">
    <property type="entry name" value="GHMP_kinase_C_dom"/>
</dbReference>